<sequence>MTSSINGKFGTSITITNENTETRTNNIPAKSLGYQQKYANQIIGIYSKQYRYYIKPGANLQKALDKLSQDYSKNVGTPSTVSLKEFTYTTIDRAIVTTTDKFVK</sequence>
<feature type="region of interest" description="Disordered" evidence="1">
    <location>
        <begin position="1"/>
        <end position="20"/>
    </location>
</feature>
<dbReference type="RefSeq" id="WP_098227491.1">
    <property type="nucleotide sequence ID" value="NZ_NUBY01000202.1"/>
</dbReference>
<organism evidence="2 3">
    <name type="scientific">Bacillus toyonensis</name>
    <dbReference type="NCBI Taxonomy" id="155322"/>
    <lineage>
        <taxon>Bacteria</taxon>
        <taxon>Bacillati</taxon>
        <taxon>Bacillota</taxon>
        <taxon>Bacilli</taxon>
        <taxon>Bacillales</taxon>
        <taxon>Bacillaceae</taxon>
        <taxon>Bacillus</taxon>
        <taxon>Bacillus cereus group</taxon>
    </lineage>
</organism>
<reference evidence="2 3" key="1">
    <citation type="submission" date="2017-09" db="EMBL/GenBank/DDBJ databases">
        <title>Large-scale bioinformatics analysis of Bacillus genomes uncovers conserved roles of natural products in bacterial physiology.</title>
        <authorList>
            <consortium name="Agbiome Team Llc"/>
            <person name="Bleich R.M."/>
            <person name="Grubbs K.J."/>
            <person name="Santa Maria K.C."/>
            <person name="Allen S.E."/>
            <person name="Farag S."/>
            <person name="Shank E.A."/>
            <person name="Bowers A."/>
        </authorList>
    </citation>
    <scope>NUCLEOTIDE SEQUENCE [LARGE SCALE GENOMIC DNA]</scope>
    <source>
        <strain evidence="2 3">AFS021349</strain>
    </source>
</reference>
<proteinExistence type="predicted"/>
<dbReference type="EMBL" id="NUBY01000202">
    <property type="protein sequence ID" value="PEP95260.1"/>
    <property type="molecule type" value="Genomic_DNA"/>
</dbReference>
<dbReference type="Proteomes" id="UP000220841">
    <property type="component" value="Unassembled WGS sequence"/>
</dbReference>
<comment type="caution">
    <text evidence="2">The sequence shown here is derived from an EMBL/GenBank/DDBJ whole genome shotgun (WGS) entry which is preliminary data.</text>
</comment>
<evidence type="ECO:0000313" key="2">
    <source>
        <dbReference type="EMBL" id="PEP95260.1"/>
    </source>
</evidence>
<name>A0A2A8H988_9BACI</name>
<protein>
    <submittedName>
        <fullName evidence="2">Uncharacterized protein</fullName>
    </submittedName>
</protein>
<evidence type="ECO:0000256" key="1">
    <source>
        <dbReference type="SAM" id="MobiDB-lite"/>
    </source>
</evidence>
<feature type="compositionally biased region" description="Low complexity" evidence="1">
    <location>
        <begin position="11"/>
        <end position="20"/>
    </location>
</feature>
<gene>
    <name evidence="2" type="ORF">CN585_26015</name>
</gene>
<evidence type="ECO:0000313" key="3">
    <source>
        <dbReference type="Proteomes" id="UP000220841"/>
    </source>
</evidence>
<accession>A0A2A8H988</accession>
<dbReference type="AlphaFoldDB" id="A0A2A8H988"/>